<name>A0A061BIL5_RHOTO</name>
<dbReference type="AlphaFoldDB" id="A0A061BIL5"/>
<dbReference type="EMBL" id="LK052974">
    <property type="protein sequence ID" value="CDR49828.1"/>
    <property type="molecule type" value="Genomic_DNA"/>
</dbReference>
<evidence type="ECO:0000313" key="1">
    <source>
        <dbReference type="EMBL" id="CDR49828.1"/>
    </source>
</evidence>
<organism evidence="1">
    <name type="scientific">Rhodotorula toruloides</name>
    <name type="common">Yeast</name>
    <name type="synonym">Rhodosporidium toruloides</name>
    <dbReference type="NCBI Taxonomy" id="5286"/>
    <lineage>
        <taxon>Eukaryota</taxon>
        <taxon>Fungi</taxon>
        <taxon>Dikarya</taxon>
        <taxon>Basidiomycota</taxon>
        <taxon>Pucciniomycotina</taxon>
        <taxon>Microbotryomycetes</taxon>
        <taxon>Sporidiobolales</taxon>
        <taxon>Sporidiobolaceae</taxon>
        <taxon>Rhodotorula</taxon>
    </lineage>
</organism>
<gene>
    <name evidence="1" type="ORF">RHTO0S_39e00100g</name>
</gene>
<proteinExistence type="predicted"/>
<accession>A0A061BIL5</accession>
<sequence>MSDWLNDPWLNPVQRALRSVQGSMDDADPLDQTEEHLIRIWGRVLLEVLEAGDRAALESRVETIAGEIASYARAAPPPDPSGRLRAPDIFAGHGPHSLLVQTLEKSDAIVGILAEAISRTSQNSPLNLQQDWSGHYYAGTRWMREVGRFFRIHEGEALSCRWRDARLDERHAVIEVLWTALARLVKGEMGPLSLPILNQTPAFSALERYPDQIPERMQPSRDAKDRRSSYTHSLAHPLLDQPLSTRKARIYRLDV</sequence>
<protein>
    <submittedName>
        <fullName evidence="1">RHTO0S39e00100g1_1</fullName>
    </submittedName>
</protein>
<dbReference type="OrthoDB" id="10283763at2759"/>
<reference evidence="1" key="1">
    <citation type="journal article" date="2014" name="Genome Announc.">
        <title>Draft genome sequence of Rhodosporidium toruloides CECT1137, an oleaginous yeast of biotechnological interest.</title>
        <authorList>
            <person name="Morin N."/>
            <person name="Calcas X."/>
            <person name="Devillers H."/>
            <person name="Durrens P."/>
            <person name="Sherman D.J."/>
            <person name="Nicaud J.-M."/>
            <person name="Neuveglise C."/>
        </authorList>
    </citation>
    <scope>NUCLEOTIDE SEQUENCE</scope>
    <source>
        <strain evidence="1">CECT1137</strain>
    </source>
</reference>